<dbReference type="Gene3D" id="1.25.40.10">
    <property type="entry name" value="Tetratricopeptide repeat domain"/>
    <property type="match status" value="1"/>
</dbReference>
<dbReference type="OrthoDB" id="8525350at2"/>
<feature type="repeat" description="TPR" evidence="1">
    <location>
        <begin position="152"/>
        <end position="185"/>
    </location>
</feature>
<organism evidence="2 3">
    <name type="scientific">Neptunomonas qingdaonensis</name>
    <dbReference type="NCBI Taxonomy" id="1045558"/>
    <lineage>
        <taxon>Bacteria</taxon>
        <taxon>Pseudomonadati</taxon>
        <taxon>Pseudomonadota</taxon>
        <taxon>Gammaproteobacteria</taxon>
        <taxon>Oceanospirillales</taxon>
        <taxon>Oceanospirillaceae</taxon>
        <taxon>Neptunomonas</taxon>
    </lineage>
</organism>
<dbReference type="PROSITE" id="PS50005">
    <property type="entry name" value="TPR"/>
    <property type="match status" value="1"/>
</dbReference>
<accession>A0A1I2N045</accession>
<evidence type="ECO:0000313" key="3">
    <source>
        <dbReference type="Proteomes" id="UP000198623"/>
    </source>
</evidence>
<protein>
    <submittedName>
        <fullName evidence="2">Uncharacterized protein</fullName>
    </submittedName>
</protein>
<dbReference type="InterPro" id="IPR019734">
    <property type="entry name" value="TPR_rpt"/>
</dbReference>
<dbReference type="AlphaFoldDB" id="A0A1I2N045"/>
<sequence>MFTTLNHKCLSSISIFFLIFSVFFPTKPAESATIIKSAPWVGYTLSGAPCKGKDTTFGPFDYRYRDRVPEAISMVEGAHFNAKVENLKEGAKHKYNLYGDIDYTLRAFPNHARALYTVIRFRTLDGPYNKKQLLLQPECYLNRAIGFTPNDPTIYSLYGIYLHKLDKYDEALEKYLHAEELAPNDIQTKYNIGLLLCDMKKYNEAKKYAIDVYNKNYPFKGLKNRLISAGFW</sequence>
<dbReference type="EMBL" id="FOOU01000002">
    <property type="protein sequence ID" value="SFF95077.1"/>
    <property type="molecule type" value="Genomic_DNA"/>
</dbReference>
<reference evidence="3" key="1">
    <citation type="submission" date="2016-10" db="EMBL/GenBank/DDBJ databases">
        <authorList>
            <person name="Varghese N."/>
            <person name="Submissions S."/>
        </authorList>
    </citation>
    <scope>NUCLEOTIDE SEQUENCE [LARGE SCALE GENOMIC DNA]</scope>
    <source>
        <strain evidence="3">CGMCC 1.10971</strain>
    </source>
</reference>
<proteinExistence type="predicted"/>
<evidence type="ECO:0000313" key="2">
    <source>
        <dbReference type="EMBL" id="SFF95077.1"/>
    </source>
</evidence>
<dbReference type="RefSeq" id="WP_090724480.1">
    <property type="nucleotide sequence ID" value="NZ_FOOU01000002.1"/>
</dbReference>
<evidence type="ECO:0000256" key="1">
    <source>
        <dbReference type="PROSITE-ProRule" id="PRU00339"/>
    </source>
</evidence>
<gene>
    <name evidence="2" type="ORF">SAMN05216175_10299</name>
</gene>
<name>A0A1I2N045_9GAMM</name>
<dbReference type="SUPFAM" id="SSF48452">
    <property type="entry name" value="TPR-like"/>
    <property type="match status" value="1"/>
</dbReference>
<dbReference type="SMART" id="SM00028">
    <property type="entry name" value="TPR"/>
    <property type="match status" value="2"/>
</dbReference>
<dbReference type="InterPro" id="IPR011990">
    <property type="entry name" value="TPR-like_helical_dom_sf"/>
</dbReference>
<dbReference type="Proteomes" id="UP000198623">
    <property type="component" value="Unassembled WGS sequence"/>
</dbReference>
<dbReference type="STRING" id="1045558.SAMN05216175_10299"/>
<keyword evidence="1" id="KW-0802">TPR repeat</keyword>
<keyword evidence="3" id="KW-1185">Reference proteome</keyword>